<dbReference type="OrthoDB" id="117723at2"/>
<proteinExistence type="predicted"/>
<name>A0A3R8T4A7_9BURK</name>
<dbReference type="PANTHER" id="PTHR33164:SF43">
    <property type="entry name" value="HTH-TYPE TRANSCRIPTIONAL REPRESSOR YETL"/>
    <property type="match status" value="1"/>
</dbReference>
<dbReference type="InterPro" id="IPR000835">
    <property type="entry name" value="HTH_MarR-typ"/>
</dbReference>
<dbReference type="InterPro" id="IPR036390">
    <property type="entry name" value="WH_DNA-bd_sf"/>
</dbReference>
<dbReference type="PANTHER" id="PTHR33164">
    <property type="entry name" value="TRANSCRIPTIONAL REGULATOR, MARR FAMILY"/>
    <property type="match status" value="1"/>
</dbReference>
<sequence length="173" mass="18508">MSPRRPSTPEVYLPPAEDAPFNPRVPGIDYGVLDGLLGYAVRRAQIVQYELFIAALTRWNITPPRFSALVIISRNPSLKLTELANVLGIARSGAVALINSLESMDYVRRVPCPTDKRALGLELTDQGRADLDAIIAAVVEQDRRSGSALSADEQAQLIALLGKITTAGGASAA</sequence>
<evidence type="ECO:0000313" key="2">
    <source>
        <dbReference type="EMBL" id="RRS05828.1"/>
    </source>
</evidence>
<dbReference type="PROSITE" id="PS50995">
    <property type="entry name" value="HTH_MARR_2"/>
    <property type="match status" value="1"/>
</dbReference>
<dbReference type="InterPro" id="IPR036388">
    <property type="entry name" value="WH-like_DNA-bd_sf"/>
</dbReference>
<gene>
    <name evidence="2" type="ORF">EIP75_02895</name>
</gene>
<protein>
    <submittedName>
        <fullName evidence="2">MarR family transcriptional regulator</fullName>
    </submittedName>
</protein>
<dbReference type="GO" id="GO:0006950">
    <property type="term" value="P:response to stress"/>
    <property type="evidence" value="ECO:0007669"/>
    <property type="project" value="TreeGrafter"/>
</dbReference>
<accession>A0A3R8T4A7</accession>
<dbReference type="Pfam" id="PF01047">
    <property type="entry name" value="MarR"/>
    <property type="match status" value="1"/>
</dbReference>
<comment type="caution">
    <text evidence="2">The sequence shown here is derived from an EMBL/GenBank/DDBJ whole genome shotgun (WGS) entry which is preliminary data.</text>
</comment>
<dbReference type="Proteomes" id="UP000269265">
    <property type="component" value="Unassembled WGS sequence"/>
</dbReference>
<dbReference type="PRINTS" id="PR00598">
    <property type="entry name" value="HTHMARR"/>
</dbReference>
<dbReference type="InterPro" id="IPR039422">
    <property type="entry name" value="MarR/SlyA-like"/>
</dbReference>
<dbReference type="GO" id="GO:0003700">
    <property type="term" value="F:DNA-binding transcription factor activity"/>
    <property type="evidence" value="ECO:0007669"/>
    <property type="project" value="InterPro"/>
</dbReference>
<evidence type="ECO:0000313" key="3">
    <source>
        <dbReference type="Proteomes" id="UP000269265"/>
    </source>
</evidence>
<dbReference type="SUPFAM" id="SSF46785">
    <property type="entry name" value="Winged helix' DNA-binding domain"/>
    <property type="match status" value="1"/>
</dbReference>
<organism evidence="2 3">
    <name type="scientific">Aquabacterium soli</name>
    <dbReference type="NCBI Taxonomy" id="2493092"/>
    <lineage>
        <taxon>Bacteria</taxon>
        <taxon>Pseudomonadati</taxon>
        <taxon>Pseudomonadota</taxon>
        <taxon>Betaproteobacteria</taxon>
        <taxon>Burkholderiales</taxon>
        <taxon>Aquabacterium</taxon>
    </lineage>
</organism>
<dbReference type="EMBL" id="RSED01000002">
    <property type="protein sequence ID" value="RRS05828.1"/>
    <property type="molecule type" value="Genomic_DNA"/>
</dbReference>
<reference evidence="2 3" key="1">
    <citation type="submission" date="2018-12" db="EMBL/GenBank/DDBJ databases">
        <title>The whole draft genome of Aquabacterium sp. SJQ9.</title>
        <authorList>
            <person name="Sun L."/>
            <person name="Gao X."/>
            <person name="Chen W."/>
            <person name="Huang K."/>
        </authorList>
    </citation>
    <scope>NUCLEOTIDE SEQUENCE [LARGE SCALE GENOMIC DNA]</scope>
    <source>
        <strain evidence="2 3">SJQ9</strain>
    </source>
</reference>
<dbReference type="Gene3D" id="1.10.10.10">
    <property type="entry name" value="Winged helix-like DNA-binding domain superfamily/Winged helix DNA-binding domain"/>
    <property type="match status" value="1"/>
</dbReference>
<dbReference type="SMART" id="SM00347">
    <property type="entry name" value="HTH_MARR"/>
    <property type="match status" value="1"/>
</dbReference>
<evidence type="ECO:0000259" key="1">
    <source>
        <dbReference type="PROSITE" id="PS50995"/>
    </source>
</evidence>
<feature type="domain" description="HTH marR-type" evidence="1">
    <location>
        <begin position="30"/>
        <end position="166"/>
    </location>
</feature>
<dbReference type="AlphaFoldDB" id="A0A3R8T4A7"/>
<keyword evidence="3" id="KW-1185">Reference proteome</keyword>
<dbReference type="RefSeq" id="WP_125241735.1">
    <property type="nucleotide sequence ID" value="NZ_RSED01000002.1"/>
</dbReference>